<reference evidence="2 3" key="1">
    <citation type="submission" date="2016-10" db="EMBL/GenBank/DDBJ databases">
        <authorList>
            <person name="de Groot N.N."/>
        </authorList>
    </citation>
    <scope>NUCLEOTIDE SEQUENCE [LARGE SCALE GENOMIC DNA]</scope>
    <source>
        <strain evidence="2 3">CGMCC 4.2023</strain>
    </source>
</reference>
<accession>A0A1H5Z9Z6</accession>
<sequence length="689" mass="76269">MGEFSGIDPDGLQQMTSSFKGDKDHLRSTATSYKSQFDQQGLDTSSLTQLIGICGWLDDQMPMLTRRYHLAIAAQKPYPGHKGMVSVDDSMVGTTAQSQKDGKALADKYKDALENGDDPSEDLFADLDAHSDDPDYLKSFYNELGQQNLQVMTNDMADDNMYGRYGDHPDQALHDRDVLAKTFGTFTKVAFEGQTAQQKQASWDKWFDGFKDPNGTFRSDYMTSLLPGGSQDKDFLVALGNRVYDKDPQKSGSNYLRAGGIDHGQFANDHLTQLFQAISKNPEASGEWMDDNYDQMQKMIYPGLVTSLNEPQSRADAFVAMMHAGTIDLKSTDRPLAEKLTARIMMDNWRHQQGDEKGIHPYDPIDAFYGQLVTANWSDMVYGITSPVGDQLYGGDPSKKGFTTKLAQWDQKDFLASQDPNRPGLEMGAPMWQALLNESARDPKTAGEESALFDSFRTTIDNQVDSAKKDTDDHAQDYRMMQRGMMMNAYSQAFDYAEGSIEEDANEWANSVNSARTALIKTSAELVKGVATDGASAITDIGTDKAKELGGSATDLLTDYIASKVSVSPEDAPGLAAKYKAIDAKKLSLTWQDEYRREANGQLTNGGFSSDVTATVTVHPRTGDAQHFTGDPKQYIKSPDDNFLNPDGTVKDTLTPRERTAYSNWLMDPAIINHVDSRGFTQGQQFQHL</sequence>
<feature type="region of interest" description="Disordered" evidence="1">
    <location>
        <begin position="622"/>
        <end position="641"/>
    </location>
</feature>
<dbReference type="OrthoDB" id="3492053at2"/>
<keyword evidence="3" id="KW-1185">Reference proteome</keyword>
<name>A0A1H5Z9Z6_9ACTN</name>
<evidence type="ECO:0000313" key="2">
    <source>
        <dbReference type="EMBL" id="SEG32457.1"/>
    </source>
</evidence>
<organism evidence="2 3">
    <name type="scientific">Actinacidiphila yanglinensis</name>
    <dbReference type="NCBI Taxonomy" id="310779"/>
    <lineage>
        <taxon>Bacteria</taxon>
        <taxon>Bacillati</taxon>
        <taxon>Actinomycetota</taxon>
        <taxon>Actinomycetes</taxon>
        <taxon>Kitasatosporales</taxon>
        <taxon>Streptomycetaceae</taxon>
        <taxon>Actinacidiphila</taxon>
    </lineage>
</organism>
<feature type="region of interest" description="Disordered" evidence="1">
    <location>
        <begin position="1"/>
        <end position="24"/>
    </location>
</feature>
<dbReference type="RefSeq" id="WP_146088245.1">
    <property type="nucleotide sequence ID" value="NZ_FNVU01000004.1"/>
</dbReference>
<protein>
    <submittedName>
        <fullName evidence="2">Uncharacterized protein</fullName>
    </submittedName>
</protein>
<dbReference type="EMBL" id="FNVU01000004">
    <property type="protein sequence ID" value="SEG32457.1"/>
    <property type="molecule type" value="Genomic_DNA"/>
</dbReference>
<dbReference type="AlphaFoldDB" id="A0A1H5Z9Z6"/>
<proteinExistence type="predicted"/>
<dbReference type="Proteomes" id="UP000236754">
    <property type="component" value="Unassembled WGS sequence"/>
</dbReference>
<evidence type="ECO:0000313" key="3">
    <source>
        <dbReference type="Proteomes" id="UP000236754"/>
    </source>
</evidence>
<evidence type="ECO:0000256" key="1">
    <source>
        <dbReference type="SAM" id="MobiDB-lite"/>
    </source>
</evidence>
<gene>
    <name evidence="2" type="ORF">SAMN05216223_104361</name>
</gene>